<dbReference type="OrthoDB" id="5382797at2759"/>
<evidence type="ECO:0000256" key="1">
    <source>
        <dbReference type="SAM" id="MobiDB-lite"/>
    </source>
</evidence>
<dbReference type="VEuPathDB" id="FungiDB:CXQ85_000575"/>
<dbReference type="GeneID" id="37005908"/>
<feature type="compositionally biased region" description="Basic and acidic residues" evidence="1">
    <location>
        <begin position="1"/>
        <end position="31"/>
    </location>
</feature>
<accession>A0A2V1AW97</accession>
<evidence type="ECO:0000256" key="2">
    <source>
        <dbReference type="SAM" id="Phobius"/>
    </source>
</evidence>
<dbReference type="AlphaFoldDB" id="A0A2V1AW97"/>
<dbReference type="RefSeq" id="XP_025342533.1">
    <property type="nucleotide sequence ID" value="XM_025484318.1"/>
</dbReference>
<evidence type="ECO:0000313" key="4">
    <source>
        <dbReference type="Proteomes" id="UP000244309"/>
    </source>
</evidence>
<organism evidence="3 4">
    <name type="scientific">Candidozyma haemuli</name>
    <dbReference type="NCBI Taxonomy" id="45357"/>
    <lineage>
        <taxon>Eukaryota</taxon>
        <taxon>Fungi</taxon>
        <taxon>Dikarya</taxon>
        <taxon>Ascomycota</taxon>
        <taxon>Saccharomycotina</taxon>
        <taxon>Pichiomycetes</taxon>
        <taxon>Metschnikowiaceae</taxon>
        <taxon>Candidozyma</taxon>
    </lineage>
</organism>
<comment type="caution">
    <text evidence="3">The sequence shown here is derived from an EMBL/GenBank/DDBJ whole genome shotgun (WGS) entry which is preliminary data.</text>
</comment>
<dbReference type="STRING" id="45357.A0A2V1AW97"/>
<keyword evidence="2" id="KW-0472">Membrane</keyword>
<dbReference type="Proteomes" id="UP000244309">
    <property type="component" value="Unassembled WGS sequence"/>
</dbReference>
<sequence length="352" mass="39397">MLKRGNGEDNPKELESNSDRMSKEASRRESWTHSQVPDLSFLSNNFSTDSIDASSLPETKTHSEISHSSLPSSRSPANRTFPLGESNAGIASDGNFAQNSNQYFSNQDKMNGRSPAVRPKSVFLTGNLNATIQTDETRRNGQASLKRHSFHYSSKSGYPAQIVALVVIMTWITSTLFYDSNTISDMLSTKDEKRRKNQDGLGGYLNNLQERESSTNERIFKIEPLKVDVDEASTLFVASTLCYAGWKLVTTLGGILLISFPYTEYDYSVLKSSVTEQIMGLDIFKPAYSLNHLFITKVNYQLYIAGVKITMKGGSSDDESRMLFEVSRIFDNAMKAFEKDSKVEITIDIDRI</sequence>
<name>A0A2V1AW97_9ASCO</name>
<proteinExistence type="predicted"/>
<evidence type="ECO:0000313" key="3">
    <source>
        <dbReference type="EMBL" id="PVH21593.1"/>
    </source>
</evidence>
<keyword evidence="2" id="KW-1133">Transmembrane helix</keyword>
<gene>
    <name evidence="3" type="ORF">CXQ85_000575</name>
</gene>
<feature type="compositionally biased region" description="Low complexity" evidence="1">
    <location>
        <begin position="66"/>
        <end position="75"/>
    </location>
</feature>
<keyword evidence="2" id="KW-0812">Transmembrane</keyword>
<protein>
    <submittedName>
        <fullName evidence="3">Uncharacterized protein</fullName>
    </submittedName>
</protein>
<feature type="compositionally biased region" description="Polar residues" evidence="1">
    <location>
        <begin position="32"/>
        <end position="58"/>
    </location>
</feature>
<reference evidence="3 4" key="1">
    <citation type="submission" date="2017-12" db="EMBL/GenBank/DDBJ databases">
        <title>Genome Sequence of a Multidrug-Resistant Candida haemulonii Isolate from a Patient with Chronic Leg Ulcers in Israel.</title>
        <authorList>
            <person name="Chow N.A."/>
            <person name="Gade L."/>
            <person name="Batra D."/>
            <person name="Rowe L.A."/>
            <person name="Ben-Ami R."/>
            <person name="Loparev V.N."/>
            <person name="Litvintseva A.P."/>
        </authorList>
    </citation>
    <scope>NUCLEOTIDE SEQUENCE [LARGE SCALE GENOMIC DNA]</scope>
    <source>
        <strain evidence="3 4">B11899</strain>
    </source>
</reference>
<keyword evidence="4" id="KW-1185">Reference proteome</keyword>
<dbReference type="EMBL" id="PKFO01000005">
    <property type="protein sequence ID" value="PVH21593.1"/>
    <property type="molecule type" value="Genomic_DNA"/>
</dbReference>
<feature type="region of interest" description="Disordered" evidence="1">
    <location>
        <begin position="1"/>
        <end position="99"/>
    </location>
</feature>
<feature type="transmembrane region" description="Helical" evidence="2">
    <location>
        <begin position="156"/>
        <end position="178"/>
    </location>
</feature>